<dbReference type="KEGG" id="mrr:Moror_1261"/>
<comment type="caution">
    <text evidence="2">The sequence shown here is derived from an EMBL/GenBank/DDBJ whole genome shotgun (WGS) entry which is preliminary data.</text>
</comment>
<evidence type="ECO:0000313" key="2">
    <source>
        <dbReference type="EMBL" id="ESK88744.1"/>
    </source>
</evidence>
<protein>
    <submittedName>
        <fullName evidence="2">Uncharacterized protein</fullName>
    </submittedName>
</protein>
<dbReference type="HOGENOM" id="CLU_739849_0_0_1"/>
<feature type="region of interest" description="Disordered" evidence="1">
    <location>
        <begin position="266"/>
        <end position="374"/>
    </location>
</feature>
<feature type="compositionally biased region" description="Polar residues" evidence="1">
    <location>
        <begin position="269"/>
        <end position="284"/>
    </location>
</feature>
<feature type="compositionally biased region" description="Polar residues" evidence="1">
    <location>
        <begin position="292"/>
        <end position="308"/>
    </location>
</feature>
<evidence type="ECO:0000313" key="3">
    <source>
        <dbReference type="Proteomes" id="UP000017559"/>
    </source>
</evidence>
<keyword evidence="3" id="KW-1185">Reference proteome</keyword>
<dbReference type="OrthoDB" id="3109209at2759"/>
<proteinExistence type="predicted"/>
<name>V2YAM9_MONRO</name>
<sequence length="374" mass="41835">MAIALAAPQLCLTQKPTDQPNSSYTSKKGEQLNQRQLRRMGFFGRGDSPLSTWRRAHLSLWLVEPRMHYSLDRGLIKIVPTRDVLNAIMKFSQEIRKRHRGKTSNEHIGLDCRKTFPPGNYPYMVVGVLRSSEFSIPCERLVEPPDVPEVTMSQNAELKFKYQRINYPIKVETSHIARTGKYHSKASYPVKNKEEVLHWQDPWLVTANVREFLFILKARVDNHRRSKAKPGDKWLRWNVRQLVDDPVHFQLLELCLQIYTFWADDKPNTDQNTKSSKAGGSQRTRQTKSRADASSNVAGPSGSGQNEPTAGPVTRSRSKNASSNADAEAATGTGAPLTRARSGKGKSRAGTNAAPSRNKSARSKAKAGASDRGT</sequence>
<gene>
    <name evidence="2" type="ORF">Moror_1261</name>
</gene>
<dbReference type="Proteomes" id="UP000017559">
    <property type="component" value="Unassembled WGS sequence"/>
</dbReference>
<organism evidence="2 3">
    <name type="scientific">Moniliophthora roreri (strain MCA 2997)</name>
    <name type="common">Cocoa frosty pod rot fungus</name>
    <name type="synonym">Crinipellis roreri</name>
    <dbReference type="NCBI Taxonomy" id="1381753"/>
    <lineage>
        <taxon>Eukaryota</taxon>
        <taxon>Fungi</taxon>
        <taxon>Dikarya</taxon>
        <taxon>Basidiomycota</taxon>
        <taxon>Agaricomycotina</taxon>
        <taxon>Agaricomycetes</taxon>
        <taxon>Agaricomycetidae</taxon>
        <taxon>Agaricales</taxon>
        <taxon>Marasmiineae</taxon>
        <taxon>Marasmiaceae</taxon>
        <taxon>Moniliophthora</taxon>
    </lineage>
</organism>
<evidence type="ECO:0000256" key="1">
    <source>
        <dbReference type="SAM" id="MobiDB-lite"/>
    </source>
</evidence>
<dbReference type="EMBL" id="AWSO01000623">
    <property type="protein sequence ID" value="ESK88744.1"/>
    <property type="molecule type" value="Genomic_DNA"/>
</dbReference>
<reference evidence="2 3" key="1">
    <citation type="journal article" date="2014" name="BMC Genomics">
        <title>Genome and secretome analysis of the hemibiotrophic fungal pathogen, Moniliophthora roreri, which causes frosty pod rot disease of cacao: mechanisms of the biotrophic and necrotrophic phases.</title>
        <authorList>
            <person name="Meinhardt L.W."/>
            <person name="Costa G.G.L."/>
            <person name="Thomazella D.P.T."/>
            <person name="Teixeira P.J.P.L."/>
            <person name="Carazzolle M.F."/>
            <person name="Schuster S.C."/>
            <person name="Carlson J.E."/>
            <person name="Guiltinan M.J."/>
            <person name="Mieczkowski P."/>
            <person name="Farmer A."/>
            <person name="Ramaraj T."/>
            <person name="Crozier J."/>
            <person name="Davis R.E."/>
            <person name="Shao J."/>
            <person name="Melnick R.L."/>
            <person name="Pereira G.A.G."/>
            <person name="Bailey B.A."/>
        </authorList>
    </citation>
    <scope>NUCLEOTIDE SEQUENCE [LARGE SCALE GENOMIC DNA]</scope>
    <source>
        <strain evidence="2 3">MCA 2997</strain>
    </source>
</reference>
<dbReference type="AlphaFoldDB" id="V2YAM9"/>
<accession>V2YAM9</accession>